<organism evidence="2 3">
    <name type="scientific">Musa balbisiana</name>
    <name type="common">Banana</name>
    <dbReference type="NCBI Taxonomy" id="52838"/>
    <lineage>
        <taxon>Eukaryota</taxon>
        <taxon>Viridiplantae</taxon>
        <taxon>Streptophyta</taxon>
        <taxon>Embryophyta</taxon>
        <taxon>Tracheophyta</taxon>
        <taxon>Spermatophyta</taxon>
        <taxon>Magnoliopsida</taxon>
        <taxon>Liliopsida</taxon>
        <taxon>Zingiberales</taxon>
        <taxon>Musaceae</taxon>
        <taxon>Musa</taxon>
    </lineage>
</organism>
<dbReference type="STRING" id="52838.A0A4S8ICS7"/>
<protein>
    <recommendedName>
        <fullName evidence="1">MAT1 centre domain-containing protein</fullName>
    </recommendedName>
</protein>
<dbReference type="InterPro" id="IPR015877">
    <property type="entry name" value="MAT1_centre"/>
</dbReference>
<dbReference type="GO" id="GO:0006357">
    <property type="term" value="P:regulation of transcription by RNA polymerase II"/>
    <property type="evidence" value="ECO:0007669"/>
    <property type="project" value="TreeGrafter"/>
</dbReference>
<evidence type="ECO:0000259" key="1">
    <source>
        <dbReference type="Pfam" id="PF06391"/>
    </source>
</evidence>
<dbReference type="GO" id="GO:0006281">
    <property type="term" value="P:DNA repair"/>
    <property type="evidence" value="ECO:0007669"/>
    <property type="project" value="TreeGrafter"/>
</dbReference>
<comment type="caution">
    <text evidence="2">The sequence shown here is derived from an EMBL/GenBank/DDBJ whole genome shotgun (WGS) entry which is preliminary data.</text>
</comment>
<dbReference type="AlphaFoldDB" id="A0A4S8ICS7"/>
<dbReference type="GO" id="GO:0005675">
    <property type="term" value="C:transcription factor TFIIH holo complex"/>
    <property type="evidence" value="ECO:0007669"/>
    <property type="project" value="TreeGrafter"/>
</dbReference>
<dbReference type="EMBL" id="PYDT01000011">
    <property type="protein sequence ID" value="THU45925.1"/>
    <property type="molecule type" value="Genomic_DNA"/>
</dbReference>
<accession>A0A4S8ICS7</accession>
<dbReference type="Proteomes" id="UP000317650">
    <property type="component" value="Chromosome 2"/>
</dbReference>
<gene>
    <name evidence="2" type="ORF">C4D60_Mb02t23100</name>
</gene>
<proteinExistence type="predicted"/>
<dbReference type="Pfam" id="PF06391">
    <property type="entry name" value="MAT1"/>
    <property type="match status" value="1"/>
</dbReference>
<sequence>MVVASGTNSWAKVMAIRRRMANIRSIRTIPSINLNGRHEGIVDHLIFGLDLSGYNKREEDFPSLKECTDYLEEVEDMTYNLIEGIDVAAIEAKIAKFQEENWSMCRWWCYDFVQAEELAAALKASQNFGQGDPTDGVSCAPKLRGSYILFPPYALFSTKVLDQVLKGSMSAIKGSMHLPPCSVVCLFNHVLQVWLHSLSPSEPQLILCQGYATDDEETTKLRAERGGRAGGWTTESTKRRALEEAFSSIWM</sequence>
<dbReference type="PANTHER" id="PTHR12683:SF13">
    <property type="entry name" value="CDK-ACTIVATING KINASE ASSEMBLY FACTOR MAT1"/>
    <property type="match status" value="1"/>
</dbReference>
<keyword evidence="3" id="KW-1185">Reference proteome</keyword>
<name>A0A4S8ICS7_MUSBA</name>
<evidence type="ECO:0000313" key="3">
    <source>
        <dbReference type="Proteomes" id="UP000317650"/>
    </source>
</evidence>
<feature type="domain" description="MAT1 centre" evidence="1">
    <location>
        <begin position="53"/>
        <end position="102"/>
    </location>
</feature>
<reference evidence="2 3" key="1">
    <citation type="journal article" date="2019" name="Nat. Plants">
        <title>Genome sequencing of Musa balbisiana reveals subgenome evolution and function divergence in polyploid bananas.</title>
        <authorList>
            <person name="Yao X."/>
        </authorList>
    </citation>
    <scope>NUCLEOTIDE SEQUENCE [LARGE SCALE GENOMIC DNA]</scope>
    <source>
        <strain evidence="3">cv. DH-PKW</strain>
        <tissue evidence="2">Leaves</tissue>
    </source>
</reference>
<evidence type="ECO:0000313" key="2">
    <source>
        <dbReference type="EMBL" id="THU45925.1"/>
    </source>
</evidence>
<dbReference type="PANTHER" id="PTHR12683">
    <property type="entry name" value="CDK-ACTIVATING KINASE ASSEMBLY FACTOR MAT1"/>
    <property type="match status" value="1"/>
</dbReference>